<gene>
    <name evidence="2" type="ORF">EVOR1521_LOCUS25959</name>
</gene>
<feature type="region of interest" description="Disordered" evidence="1">
    <location>
        <begin position="76"/>
        <end position="135"/>
    </location>
</feature>
<dbReference type="Proteomes" id="UP001178507">
    <property type="component" value="Unassembled WGS sequence"/>
</dbReference>
<accession>A0AA36NI76</accession>
<reference evidence="2" key="1">
    <citation type="submission" date="2023-08" db="EMBL/GenBank/DDBJ databases">
        <authorList>
            <person name="Chen Y."/>
            <person name="Shah S."/>
            <person name="Dougan E. K."/>
            <person name="Thang M."/>
            <person name="Chan C."/>
        </authorList>
    </citation>
    <scope>NUCLEOTIDE SEQUENCE</scope>
</reference>
<protein>
    <submittedName>
        <fullName evidence="2">Uncharacterized protein</fullName>
    </submittedName>
</protein>
<sequence>MRHRAKLAPQRLGGPMASEPRDSLCKAEKSNFHMAEKSECWPTARQEAAASPSHFSQKSYQPITIPMTASQGSLYPGTGSVNVPQPIMTASPRRSPSLPTPISPHSAMSGAAGSVGQPQGQPASGHFAPHSGHFGPVISMSGQFQPHSMRSHHLSAMPLPANLPPYVTMR</sequence>
<evidence type="ECO:0000256" key="1">
    <source>
        <dbReference type="SAM" id="MobiDB-lite"/>
    </source>
</evidence>
<feature type="region of interest" description="Disordered" evidence="1">
    <location>
        <begin position="1"/>
        <end position="24"/>
    </location>
</feature>
<evidence type="ECO:0000313" key="3">
    <source>
        <dbReference type="Proteomes" id="UP001178507"/>
    </source>
</evidence>
<dbReference type="EMBL" id="CAUJNA010003486">
    <property type="protein sequence ID" value="CAJ1403238.1"/>
    <property type="molecule type" value="Genomic_DNA"/>
</dbReference>
<evidence type="ECO:0000313" key="2">
    <source>
        <dbReference type="EMBL" id="CAJ1403238.1"/>
    </source>
</evidence>
<organism evidence="2 3">
    <name type="scientific">Effrenium voratum</name>
    <dbReference type="NCBI Taxonomy" id="2562239"/>
    <lineage>
        <taxon>Eukaryota</taxon>
        <taxon>Sar</taxon>
        <taxon>Alveolata</taxon>
        <taxon>Dinophyceae</taxon>
        <taxon>Suessiales</taxon>
        <taxon>Symbiodiniaceae</taxon>
        <taxon>Effrenium</taxon>
    </lineage>
</organism>
<keyword evidence="3" id="KW-1185">Reference proteome</keyword>
<comment type="caution">
    <text evidence="2">The sequence shown here is derived from an EMBL/GenBank/DDBJ whole genome shotgun (WGS) entry which is preliminary data.</text>
</comment>
<dbReference type="AlphaFoldDB" id="A0AA36NI76"/>
<name>A0AA36NI76_9DINO</name>
<proteinExistence type="predicted"/>